<sequence>MPESFGLTRDALYVHIKLIWNLMEQKTIPGPPDPKTIKEFTSQFSNANEIEKMANNPAGESLIPVKDVVTFKDLQLGRKKVSKGLVNLEEFFVSYTKAILARLGIRMWAPDLEDLLNSLYKEACRQAALKSFLQASVGGAYTYMNINPKYATDLRLLIPAYNHYVHFLQKTGTIERRTRAASSGWMKSLQDIQLKFVLAQNLPKQYQKVISNVNCHSNDKYCLKMRVYIIKTLKFWSPNATKFFRRLDVAILTSDELDGKRVQRCRRVSPSTPHPSLFTKPLKGQPLDFYNAEWFNDLLPQQRMEIANTREVFFDQLTKPYDLTHEIEENANEEETSDEEDDPSFDPDEINLTHSVNKEEEEEQETEGDGDFGDDSMGTSGHLKEEEEDAVSNGDKEELVREAHCNAMLLDEDEEL</sequence>
<proteinExistence type="predicted"/>
<reference key="1">
    <citation type="submission" date="2007-01" db="EMBL/GenBank/DDBJ databases">
        <title>The Genome Sequence of Puccinia graminis f. sp. tritici Strain CRL 75-36-700-3.</title>
        <authorList>
            <consortium name="The Broad Institute Genome Sequencing Platform"/>
            <person name="Birren B."/>
            <person name="Lander E."/>
            <person name="Galagan J."/>
            <person name="Nusbaum C."/>
            <person name="Devon K."/>
            <person name="Cuomo C."/>
            <person name="Jaffe D."/>
            <person name="Butler J."/>
            <person name="Alvarez P."/>
            <person name="Gnerre S."/>
            <person name="Grabherr M."/>
            <person name="Mauceli E."/>
            <person name="Brockman W."/>
            <person name="Young S."/>
            <person name="LaButti K."/>
            <person name="Sykes S."/>
            <person name="DeCaprio D."/>
            <person name="Crawford M."/>
            <person name="Koehrsen M."/>
            <person name="Engels R."/>
            <person name="Montgomery P."/>
            <person name="Pearson M."/>
            <person name="Howarth C."/>
            <person name="Larson L."/>
            <person name="White J."/>
            <person name="Zeng Q."/>
            <person name="Kodira C."/>
            <person name="Yandava C."/>
            <person name="Alvarado L."/>
            <person name="O'Leary S."/>
            <person name="Szabo L."/>
            <person name="Dean R."/>
            <person name="Schein J."/>
        </authorList>
    </citation>
    <scope>NUCLEOTIDE SEQUENCE</scope>
    <source>
        <strain>CRL 75-36-700-3</strain>
    </source>
</reference>
<accession>E3L5I6</accession>
<dbReference type="Proteomes" id="UP000008783">
    <property type="component" value="Unassembled WGS sequence"/>
</dbReference>
<dbReference type="eggNOG" id="ENOG502SSVU">
    <property type="taxonomic scope" value="Eukaryota"/>
</dbReference>
<dbReference type="EMBL" id="DS178352">
    <property type="protein sequence ID" value="EFP91811.2"/>
    <property type="molecule type" value="Genomic_DNA"/>
</dbReference>
<feature type="region of interest" description="Disordered" evidence="1">
    <location>
        <begin position="330"/>
        <end position="400"/>
    </location>
</feature>
<dbReference type="RefSeq" id="XP_003336230.2">
    <property type="nucleotide sequence ID" value="XM_003336182.2"/>
</dbReference>
<reference evidence="3" key="2">
    <citation type="journal article" date="2011" name="Proc. Natl. Acad. Sci. U.S.A.">
        <title>Obligate biotrophy features unraveled by the genomic analysis of rust fungi.</title>
        <authorList>
            <person name="Duplessis S."/>
            <person name="Cuomo C.A."/>
            <person name="Lin Y.-C."/>
            <person name="Aerts A."/>
            <person name="Tisserant E."/>
            <person name="Veneault-Fourrey C."/>
            <person name="Joly D.L."/>
            <person name="Hacquard S."/>
            <person name="Amselem J."/>
            <person name="Cantarel B.L."/>
            <person name="Chiu R."/>
            <person name="Coutinho P.M."/>
            <person name="Feau N."/>
            <person name="Field M."/>
            <person name="Frey P."/>
            <person name="Gelhaye E."/>
            <person name="Goldberg J."/>
            <person name="Grabherr M.G."/>
            <person name="Kodira C.D."/>
            <person name="Kohler A."/>
            <person name="Kuees U."/>
            <person name="Lindquist E.A."/>
            <person name="Lucas S.M."/>
            <person name="Mago R."/>
            <person name="Mauceli E."/>
            <person name="Morin E."/>
            <person name="Murat C."/>
            <person name="Pangilinan J.L."/>
            <person name="Park R."/>
            <person name="Pearson M."/>
            <person name="Quesneville H."/>
            <person name="Rouhier N."/>
            <person name="Sakthikumar S."/>
            <person name="Salamov A.A."/>
            <person name="Schmutz J."/>
            <person name="Selles B."/>
            <person name="Shapiro H."/>
            <person name="Tanguay P."/>
            <person name="Tuskan G.A."/>
            <person name="Henrissat B."/>
            <person name="Van de Peer Y."/>
            <person name="Rouze P."/>
            <person name="Ellis J.G."/>
            <person name="Dodds P.N."/>
            <person name="Schein J.E."/>
            <person name="Zhong S."/>
            <person name="Hamelin R.C."/>
            <person name="Grigoriev I.V."/>
            <person name="Szabo L.J."/>
            <person name="Martin F."/>
        </authorList>
    </citation>
    <scope>NUCLEOTIDE SEQUENCE [LARGE SCALE GENOMIC DNA]</scope>
    <source>
        <strain evidence="3">CRL 75-36-700-3 / race SCCL</strain>
    </source>
</reference>
<evidence type="ECO:0000313" key="3">
    <source>
        <dbReference type="Proteomes" id="UP000008783"/>
    </source>
</evidence>
<protein>
    <submittedName>
        <fullName evidence="2">Uncharacterized protein</fullName>
    </submittedName>
</protein>
<evidence type="ECO:0000313" key="2">
    <source>
        <dbReference type="EMBL" id="EFP91811.2"/>
    </source>
</evidence>
<dbReference type="VEuPathDB" id="FungiDB:PGTG_17811"/>
<evidence type="ECO:0000256" key="1">
    <source>
        <dbReference type="SAM" id="MobiDB-lite"/>
    </source>
</evidence>
<dbReference type="GeneID" id="10531756"/>
<gene>
    <name evidence="2" type="ORF">PGTG_17811</name>
</gene>
<keyword evidence="3" id="KW-1185">Reference proteome</keyword>
<feature type="compositionally biased region" description="Acidic residues" evidence="1">
    <location>
        <begin position="359"/>
        <end position="374"/>
    </location>
</feature>
<feature type="compositionally biased region" description="Acidic residues" evidence="1">
    <location>
        <begin position="330"/>
        <end position="349"/>
    </location>
</feature>
<name>E3L5I6_PUCGT</name>
<dbReference type="AlphaFoldDB" id="E3L5I6"/>
<dbReference type="OrthoDB" id="2505488at2759"/>
<organism evidence="2 3">
    <name type="scientific">Puccinia graminis f. sp. tritici (strain CRL 75-36-700-3 / race SCCL)</name>
    <name type="common">Black stem rust fungus</name>
    <dbReference type="NCBI Taxonomy" id="418459"/>
    <lineage>
        <taxon>Eukaryota</taxon>
        <taxon>Fungi</taxon>
        <taxon>Dikarya</taxon>
        <taxon>Basidiomycota</taxon>
        <taxon>Pucciniomycotina</taxon>
        <taxon>Pucciniomycetes</taxon>
        <taxon>Pucciniales</taxon>
        <taxon>Pucciniaceae</taxon>
        <taxon>Puccinia</taxon>
    </lineage>
</organism>
<dbReference type="InParanoid" id="E3L5I6"/>
<dbReference type="KEGG" id="pgr:PGTG_17811"/>
<dbReference type="HOGENOM" id="CLU_020173_1_0_1"/>